<dbReference type="RefSeq" id="WP_008870174.1">
    <property type="nucleotide sequence ID" value="NZ_ACJN02000002.1"/>
</dbReference>
<feature type="region of interest" description="Disordered" evidence="5">
    <location>
        <begin position="662"/>
        <end position="698"/>
    </location>
</feature>
<dbReference type="PANTHER" id="PTHR32089">
    <property type="entry name" value="METHYL-ACCEPTING CHEMOTAXIS PROTEIN MCPB"/>
    <property type="match status" value="1"/>
</dbReference>
<dbReference type="SUPFAM" id="SSF58104">
    <property type="entry name" value="Methyl-accepting chemotaxis protein (MCP) signaling domain"/>
    <property type="match status" value="1"/>
</dbReference>
<dbReference type="FunFam" id="1.10.287.950:FF:000001">
    <property type="entry name" value="Methyl-accepting chemotaxis sensory transducer"/>
    <property type="match status" value="1"/>
</dbReference>
<reference evidence="9" key="1">
    <citation type="submission" date="2010-05" db="EMBL/GenBank/DDBJ databases">
        <title>The draft genome of Desulfonatronospira thiodismutans ASO3-1.</title>
        <authorList>
            <consortium name="US DOE Joint Genome Institute (JGI-PGF)"/>
            <person name="Lucas S."/>
            <person name="Copeland A."/>
            <person name="Lapidus A."/>
            <person name="Cheng J.-F."/>
            <person name="Bruce D."/>
            <person name="Goodwin L."/>
            <person name="Pitluck S."/>
            <person name="Chertkov O."/>
            <person name="Brettin T."/>
            <person name="Detter J.C."/>
            <person name="Han C."/>
            <person name="Land M.L."/>
            <person name="Hauser L."/>
            <person name="Kyrpides N."/>
            <person name="Mikhailova N."/>
            <person name="Muyzer G."/>
            <person name="Woyke T."/>
        </authorList>
    </citation>
    <scope>NUCLEOTIDE SEQUENCE [LARGE SCALE GENOMIC DNA]</scope>
    <source>
        <strain evidence="9">ASO3-1</strain>
    </source>
</reference>
<dbReference type="PROSITE" id="PS50111">
    <property type="entry name" value="CHEMOTAXIS_TRANSDUC_2"/>
    <property type="match status" value="1"/>
</dbReference>
<evidence type="ECO:0000256" key="5">
    <source>
        <dbReference type="SAM" id="MobiDB-lite"/>
    </source>
</evidence>
<evidence type="ECO:0000256" key="3">
    <source>
        <dbReference type="ARBA" id="ARBA00029447"/>
    </source>
</evidence>
<dbReference type="Gene3D" id="1.10.287.950">
    <property type="entry name" value="Methyl-accepting chemotaxis protein"/>
    <property type="match status" value="1"/>
</dbReference>
<evidence type="ECO:0000313" key="9">
    <source>
        <dbReference type="EMBL" id="EFI34860.1"/>
    </source>
</evidence>
<dbReference type="GO" id="GO:0016020">
    <property type="term" value="C:membrane"/>
    <property type="evidence" value="ECO:0007669"/>
    <property type="project" value="UniProtKB-SubCell"/>
</dbReference>
<evidence type="ECO:0000256" key="6">
    <source>
        <dbReference type="SAM" id="Phobius"/>
    </source>
</evidence>
<dbReference type="Pfam" id="PF14827">
    <property type="entry name" value="dCache_3"/>
    <property type="match status" value="1"/>
</dbReference>
<dbReference type="InterPro" id="IPR004089">
    <property type="entry name" value="MCPsignal_dom"/>
</dbReference>
<keyword evidence="2 4" id="KW-0807">Transducer</keyword>
<evidence type="ECO:0000259" key="7">
    <source>
        <dbReference type="PROSITE" id="PS50111"/>
    </source>
</evidence>
<dbReference type="CDD" id="cd11386">
    <property type="entry name" value="MCP_signal"/>
    <property type="match status" value="1"/>
</dbReference>
<dbReference type="PANTHER" id="PTHR32089:SF112">
    <property type="entry name" value="LYSOZYME-LIKE PROTEIN-RELATED"/>
    <property type="match status" value="1"/>
</dbReference>
<keyword evidence="6" id="KW-0472">Membrane</keyword>
<keyword evidence="6" id="KW-0812">Transmembrane</keyword>
<dbReference type="InterPro" id="IPR029150">
    <property type="entry name" value="dCache_3"/>
</dbReference>
<evidence type="ECO:0000256" key="2">
    <source>
        <dbReference type="ARBA" id="ARBA00023224"/>
    </source>
</evidence>
<dbReference type="CDD" id="cd06225">
    <property type="entry name" value="HAMP"/>
    <property type="match status" value="1"/>
</dbReference>
<protein>
    <submittedName>
        <fullName evidence="9">Methyl-accepting chemotaxis sensory transducer</fullName>
    </submittedName>
</protein>
<dbReference type="Pfam" id="PF00015">
    <property type="entry name" value="MCPsignal"/>
    <property type="match status" value="1"/>
</dbReference>
<dbReference type="AlphaFoldDB" id="D6SQ34"/>
<dbReference type="EMBL" id="ACJN02000002">
    <property type="protein sequence ID" value="EFI34860.1"/>
    <property type="molecule type" value="Genomic_DNA"/>
</dbReference>
<dbReference type="Pfam" id="PF00672">
    <property type="entry name" value="HAMP"/>
    <property type="match status" value="1"/>
</dbReference>
<evidence type="ECO:0000256" key="4">
    <source>
        <dbReference type="PROSITE-ProRule" id="PRU00284"/>
    </source>
</evidence>
<proteinExistence type="inferred from homology"/>
<feature type="domain" description="Methyl-accepting transducer" evidence="7">
    <location>
        <begin position="448"/>
        <end position="684"/>
    </location>
</feature>
<gene>
    <name evidence="9" type="ORF">Dthio_PD2251</name>
</gene>
<evidence type="ECO:0000259" key="8">
    <source>
        <dbReference type="PROSITE" id="PS50885"/>
    </source>
</evidence>
<keyword evidence="6" id="KW-1133">Transmembrane helix</keyword>
<feature type="compositionally biased region" description="Low complexity" evidence="5">
    <location>
        <begin position="665"/>
        <end position="674"/>
    </location>
</feature>
<evidence type="ECO:0000256" key="1">
    <source>
        <dbReference type="ARBA" id="ARBA00004370"/>
    </source>
</evidence>
<comment type="subcellular location">
    <subcellularLocation>
        <location evidence="1">Membrane</location>
    </subcellularLocation>
</comment>
<organism evidence="9 10">
    <name type="scientific">Desulfonatronospira thiodismutans ASO3-1</name>
    <dbReference type="NCBI Taxonomy" id="555779"/>
    <lineage>
        <taxon>Bacteria</taxon>
        <taxon>Pseudomonadati</taxon>
        <taxon>Thermodesulfobacteriota</taxon>
        <taxon>Desulfovibrionia</taxon>
        <taxon>Desulfovibrionales</taxon>
        <taxon>Desulfonatronovibrionaceae</taxon>
        <taxon>Desulfonatronospira</taxon>
    </lineage>
</organism>
<dbReference type="SMART" id="SM00283">
    <property type="entry name" value="MA"/>
    <property type="match status" value="1"/>
</dbReference>
<dbReference type="InterPro" id="IPR003660">
    <property type="entry name" value="HAMP_dom"/>
</dbReference>
<feature type="region of interest" description="Disordered" evidence="5">
    <location>
        <begin position="401"/>
        <end position="423"/>
    </location>
</feature>
<dbReference type="Proteomes" id="UP000005496">
    <property type="component" value="Unassembled WGS sequence"/>
</dbReference>
<comment type="caution">
    <text evidence="9">The sequence shown here is derived from an EMBL/GenBank/DDBJ whole genome shotgun (WGS) entry which is preliminary data.</text>
</comment>
<dbReference type="GO" id="GO:0006935">
    <property type="term" value="P:chemotaxis"/>
    <property type="evidence" value="ECO:0007669"/>
    <property type="project" value="UniProtKB-ARBA"/>
</dbReference>
<keyword evidence="10" id="KW-1185">Reference proteome</keyword>
<feature type="domain" description="HAMP" evidence="8">
    <location>
        <begin position="348"/>
        <end position="400"/>
    </location>
</feature>
<sequence length="722" mass="79557">MKQLFNLRLRGKIILPLIIALAVLILIIYFLLGRQLAVVSNEFIQRLSENKQAEIQGAMTLATQESEAVSSLFTRMPEVQQAYRTALQGDIDDLRSPESQEGREMLRQDLSDMLDGFKETRDEDLMLHFHLPNGRSLVRIWRDKNAMVDGNWEDVSDDISEFRETVMHVNNTGTPAQGLEVGRGGFTLRNVLPVMGEERDQLGSVEMLIDFDPVVEAAAEGEGEHLLVYMNEDLLDIATRLQDESEYPVLDNRYVQVMGADDRDLERMISADILDTGRTELSVHQEGNYSVAAFPILDYSGDQVGVMAYVLDISREQAMISNLTYTLVGTMALLLLILAGITFYNTNRTILRPLNKITGFASQVSAGNLEQKLQVDSRDEMQDLGHSLQKMVDNLKEKISEAEEKKEQARQETEKAEQFRSEAEEALEQARKAKREGMLQAAGQIEEVVERMTSASDELSAQVEQSSRGAEQQKQRTGETATAMEEMNATVLEVAKNASSAAESSDQARTKALEGADVVKQSVQAINRVQQQAGEMKDSLAGLGKQSEQIGQIMNVIEDIADQTNLLALNAAIEAARAGDAGRGFAVVADEVRKLAEKTMKATKEVGEAISSIQSGADENIQGMDKVAQLVDESTGLANNSGEALKEIVALAEQAADQVRSIATASEEQSSASEEVNRSMEEISRISQETADVMQQSAQAISDLAQQAQELSELVNRLKEEE</sequence>
<name>D6SQ34_9BACT</name>
<evidence type="ECO:0000313" key="10">
    <source>
        <dbReference type="Proteomes" id="UP000005496"/>
    </source>
</evidence>
<dbReference type="GO" id="GO:0007165">
    <property type="term" value="P:signal transduction"/>
    <property type="evidence" value="ECO:0007669"/>
    <property type="project" value="UniProtKB-KW"/>
</dbReference>
<feature type="compositionally biased region" description="Polar residues" evidence="5">
    <location>
        <begin position="685"/>
        <end position="698"/>
    </location>
</feature>
<comment type="similarity">
    <text evidence="3">Belongs to the methyl-accepting chemotaxis (MCP) protein family.</text>
</comment>
<dbReference type="SMART" id="SM00304">
    <property type="entry name" value="HAMP"/>
    <property type="match status" value="1"/>
</dbReference>
<dbReference type="PROSITE" id="PS50885">
    <property type="entry name" value="HAMP"/>
    <property type="match status" value="1"/>
</dbReference>
<feature type="compositionally biased region" description="Polar residues" evidence="5">
    <location>
        <begin position="453"/>
        <end position="470"/>
    </location>
</feature>
<feature type="transmembrane region" description="Helical" evidence="6">
    <location>
        <begin position="323"/>
        <end position="344"/>
    </location>
</feature>
<feature type="compositionally biased region" description="Basic and acidic residues" evidence="5">
    <location>
        <begin position="675"/>
        <end position="684"/>
    </location>
</feature>
<accession>D6SQ34</accession>
<feature type="transmembrane region" description="Helical" evidence="6">
    <location>
        <begin position="12"/>
        <end position="32"/>
    </location>
</feature>
<feature type="region of interest" description="Disordered" evidence="5">
    <location>
        <begin position="452"/>
        <end position="481"/>
    </location>
</feature>
<dbReference type="eggNOG" id="COG0840">
    <property type="taxonomic scope" value="Bacteria"/>
</dbReference>
<dbReference type="Gene3D" id="6.10.340.10">
    <property type="match status" value="1"/>
</dbReference>